<dbReference type="OrthoDB" id="6262491at2759"/>
<protein>
    <submittedName>
        <fullName evidence="1">Uncharacterized protein</fullName>
    </submittedName>
</protein>
<organism evidence="1 2">
    <name type="scientific">Bombyx mori</name>
    <name type="common">Silk moth</name>
    <dbReference type="NCBI Taxonomy" id="7091"/>
    <lineage>
        <taxon>Eukaryota</taxon>
        <taxon>Metazoa</taxon>
        <taxon>Ecdysozoa</taxon>
        <taxon>Arthropoda</taxon>
        <taxon>Hexapoda</taxon>
        <taxon>Insecta</taxon>
        <taxon>Pterygota</taxon>
        <taxon>Neoptera</taxon>
        <taxon>Endopterygota</taxon>
        <taxon>Lepidoptera</taxon>
        <taxon>Glossata</taxon>
        <taxon>Ditrysia</taxon>
        <taxon>Bombycoidea</taxon>
        <taxon>Bombycidae</taxon>
        <taxon>Bombycinae</taxon>
        <taxon>Bombyx</taxon>
    </lineage>
</organism>
<reference evidence="1" key="2">
    <citation type="submission" date="2022-06" db="UniProtKB">
        <authorList>
            <consortium name="EnsemblMetazoa"/>
        </authorList>
    </citation>
    <scope>IDENTIFICATION</scope>
    <source>
        <strain evidence="1">p50T (Dazao)</strain>
    </source>
</reference>
<name>A0A8R2AJZ9_BOMMO</name>
<dbReference type="InterPro" id="IPR036322">
    <property type="entry name" value="WD40_repeat_dom_sf"/>
</dbReference>
<dbReference type="SUPFAM" id="SSF50978">
    <property type="entry name" value="WD40 repeat-like"/>
    <property type="match status" value="1"/>
</dbReference>
<accession>A0A8R2AJZ9</accession>
<sequence>MSIKIEAETKVDSVPYVLAWDEKLFVGTESGHIYSYSADLSSNTSWPAHSVQLFALAAGEGNIYSSSNDGCIRVWNSDGEKIKEFPLNGGDVGVLRVFGKQVFAGDEIGNIVVYENDVEKAKYNVLEEVKDLWFDAPYLFTVRDLDVTVTEIKPDESKTRFITRRTMEGRAPLRVVGSKLLVVARGGNSLRLHDSSFDTGFKLLHEIKVSDMIVTSIAVTGDYVWTAGWDGFVRRWKIVSDKLEAAGEVNLGACVNSLSSNLNNVYAAIADGKIVLMNA</sequence>
<dbReference type="Gene3D" id="2.130.10.10">
    <property type="entry name" value="YVTN repeat-like/Quinoprotein amine dehydrogenase"/>
    <property type="match status" value="2"/>
</dbReference>
<dbReference type="RefSeq" id="XP_004924842.1">
    <property type="nucleotide sequence ID" value="XM_004924785.5"/>
</dbReference>
<dbReference type="Proteomes" id="UP000005204">
    <property type="component" value="Unassembled WGS sequence"/>
</dbReference>
<dbReference type="SMART" id="SM00320">
    <property type="entry name" value="WD40"/>
    <property type="match status" value="2"/>
</dbReference>
<dbReference type="KEGG" id="bmor:101739912"/>
<dbReference type="AlphaFoldDB" id="A0A8R2AJZ9"/>
<keyword evidence="2" id="KW-1185">Reference proteome</keyword>
<dbReference type="EnsemblMetazoa" id="XM_004924785.4">
    <property type="protein sequence ID" value="XP_004924842.1"/>
    <property type="gene ID" value="LOC101739912"/>
</dbReference>
<dbReference type="InterPro" id="IPR001680">
    <property type="entry name" value="WD40_rpt"/>
</dbReference>
<evidence type="ECO:0000313" key="2">
    <source>
        <dbReference type="Proteomes" id="UP000005204"/>
    </source>
</evidence>
<reference evidence="2" key="1">
    <citation type="journal article" date="2008" name="Insect Biochem. Mol. Biol.">
        <title>The genome of a lepidopteran model insect, the silkworm Bombyx mori.</title>
        <authorList>
            <consortium name="International Silkworm Genome Consortium"/>
        </authorList>
    </citation>
    <scope>NUCLEOTIDE SEQUENCE [LARGE SCALE GENOMIC DNA]</scope>
    <source>
        <strain evidence="2">p50T</strain>
    </source>
</reference>
<evidence type="ECO:0000313" key="1">
    <source>
        <dbReference type="EnsemblMetazoa" id="XP_004924842.1"/>
    </source>
</evidence>
<proteinExistence type="predicted"/>
<dbReference type="InterPro" id="IPR015943">
    <property type="entry name" value="WD40/YVTN_repeat-like_dom_sf"/>
</dbReference>
<dbReference type="GeneID" id="101739912"/>